<dbReference type="PROSITE" id="PS52050">
    <property type="entry name" value="WYL"/>
    <property type="match status" value="1"/>
</dbReference>
<evidence type="ECO:0000259" key="2">
    <source>
        <dbReference type="Pfam" id="PF19187"/>
    </source>
</evidence>
<sequence>MIRRGPRPVNIRLRRLLVMLPWLMERQTVSTQEMADHFGMTVADLVADLTLASMCGVSQDPRDLIDLWVDDDEVHFGIPKYFERPLRLTVPEAFSLIASATAAQQLPGVDTSGALSRALAKVAEAIDVDVRHSFAVELETPESVDVLSRAIGDAMVIEFDYWSVATGQSARRRVAPLEVFLDQDHWYLRAHDLEAKAERTFRLDRLDQVVVTRESHQVVVTPRDEWFANSEEQRKVTLQIDPAWLWVLEQYPGVAIGVAPTGQVVQRADWVNVEVVANTERWMQRLLVRLGARAIVVTPVDWQQLGPDTARTILGRYVSKKG</sequence>
<evidence type="ECO:0008006" key="4">
    <source>
        <dbReference type="Google" id="ProtNLM"/>
    </source>
</evidence>
<dbReference type="PANTHER" id="PTHR34580:SF1">
    <property type="entry name" value="PROTEIN PAFC"/>
    <property type="match status" value="1"/>
</dbReference>
<dbReference type="Pfam" id="PF19187">
    <property type="entry name" value="HTH_PafC"/>
    <property type="match status" value="1"/>
</dbReference>
<dbReference type="PIRSF" id="PIRSF016838">
    <property type="entry name" value="PafC"/>
    <property type="match status" value="1"/>
</dbReference>
<comment type="caution">
    <text evidence="3">The sequence shown here is derived from an EMBL/GenBank/DDBJ whole genome shotgun (WGS) entry which is preliminary data.</text>
</comment>
<dbReference type="EMBL" id="JNSL01000069">
    <property type="protein sequence ID" value="KGA17058.1"/>
    <property type="molecule type" value="Genomic_DNA"/>
</dbReference>
<feature type="domain" description="PafC HTH" evidence="2">
    <location>
        <begin position="12"/>
        <end position="123"/>
    </location>
</feature>
<dbReference type="InterPro" id="IPR028349">
    <property type="entry name" value="PafC-like"/>
</dbReference>
<dbReference type="InterPro" id="IPR051534">
    <property type="entry name" value="CBASS_pafABC_assoc_protein"/>
</dbReference>
<feature type="domain" description="WYL" evidence="1">
    <location>
        <begin position="144"/>
        <end position="210"/>
    </location>
</feature>
<dbReference type="AlphaFoldDB" id="A0A094SFN4"/>
<dbReference type="PANTHER" id="PTHR34580">
    <property type="match status" value="1"/>
</dbReference>
<dbReference type="InterPro" id="IPR043839">
    <property type="entry name" value="PafC_HTH"/>
</dbReference>
<proteinExistence type="predicted"/>
<name>A0A094SFN4_9ZZZZ</name>
<organism evidence="3">
    <name type="scientific">freshwater metagenome</name>
    <dbReference type="NCBI Taxonomy" id="449393"/>
    <lineage>
        <taxon>unclassified sequences</taxon>
        <taxon>metagenomes</taxon>
        <taxon>ecological metagenomes</taxon>
    </lineage>
</organism>
<reference evidence="3" key="1">
    <citation type="submission" date="2014-06" db="EMBL/GenBank/DDBJ databases">
        <title>Key roles for freshwater Actinobacteria revealed by deep metagenomic sequencing.</title>
        <authorList>
            <person name="Ghai R."/>
            <person name="Mizuno C.M."/>
            <person name="Picazo A."/>
            <person name="Camacho A."/>
            <person name="Rodriguez-Valera F."/>
        </authorList>
    </citation>
    <scope>NUCLEOTIDE SEQUENCE</scope>
</reference>
<dbReference type="InterPro" id="IPR026881">
    <property type="entry name" value="WYL_dom"/>
</dbReference>
<accession>A0A094SFN4</accession>
<evidence type="ECO:0000313" key="3">
    <source>
        <dbReference type="EMBL" id="KGA17058.1"/>
    </source>
</evidence>
<dbReference type="Pfam" id="PF13280">
    <property type="entry name" value="WYL"/>
    <property type="match status" value="1"/>
</dbReference>
<gene>
    <name evidence="3" type="ORF">GM51_11170</name>
</gene>
<protein>
    <recommendedName>
        <fullName evidence="4">WYL domain-containing protein</fullName>
    </recommendedName>
</protein>
<evidence type="ECO:0000259" key="1">
    <source>
        <dbReference type="Pfam" id="PF13280"/>
    </source>
</evidence>